<keyword evidence="2" id="KW-1185">Reference proteome</keyword>
<dbReference type="EMBL" id="MPPL01000001">
    <property type="protein sequence ID" value="OKS86098.1"/>
    <property type="molecule type" value="Genomic_DNA"/>
</dbReference>
<dbReference type="AlphaFoldDB" id="A0A1Q5ZWL5"/>
<accession>A0A1Q5ZWL5</accession>
<gene>
    <name evidence="1" type="ORF">RG47T_1548</name>
</gene>
<dbReference type="Proteomes" id="UP000186720">
    <property type="component" value="Unassembled WGS sequence"/>
</dbReference>
<evidence type="ECO:0000313" key="1">
    <source>
        <dbReference type="EMBL" id="OKS86098.1"/>
    </source>
</evidence>
<name>A0A1Q5ZWL5_9SPHI</name>
<organism evidence="1 2">
    <name type="scientific">Mucilaginibacter polytrichastri</name>
    <dbReference type="NCBI Taxonomy" id="1302689"/>
    <lineage>
        <taxon>Bacteria</taxon>
        <taxon>Pseudomonadati</taxon>
        <taxon>Bacteroidota</taxon>
        <taxon>Sphingobacteriia</taxon>
        <taxon>Sphingobacteriales</taxon>
        <taxon>Sphingobacteriaceae</taxon>
        <taxon>Mucilaginibacter</taxon>
    </lineage>
</organism>
<reference evidence="1 2" key="1">
    <citation type="submission" date="2016-11" db="EMBL/GenBank/DDBJ databases">
        <title>Whole Genome Sequencing of Mucilaginibacter polytrichastri RG4-7(T) isolated from the moss sample.</title>
        <authorList>
            <person name="Li Y."/>
        </authorList>
    </citation>
    <scope>NUCLEOTIDE SEQUENCE [LARGE SCALE GENOMIC DNA]</scope>
    <source>
        <strain evidence="1 2">RG4-7</strain>
    </source>
</reference>
<proteinExistence type="predicted"/>
<protein>
    <submittedName>
        <fullName evidence="1">Uncharacterized protein</fullName>
    </submittedName>
</protein>
<sequence length="50" mass="6173">MIQSPKYKKCLTDKDKAFLFDYLTQSFQHYFNMHSYFVKLKGNFQWVKKT</sequence>
<comment type="caution">
    <text evidence="1">The sequence shown here is derived from an EMBL/GenBank/DDBJ whole genome shotgun (WGS) entry which is preliminary data.</text>
</comment>
<evidence type="ECO:0000313" key="2">
    <source>
        <dbReference type="Proteomes" id="UP000186720"/>
    </source>
</evidence>